<dbReference type="EMBL" id="ACBZ01000023">
    <property type="protein sequence ID" value="EEG50476.1"/>
    <property type="molecule type" value="Genomic_DNA"/>
</dbReference>
<gene>
    <name evidence="3" type="ORF">RUMHYD_00642</name>
</gene>
<keyword evidence="4" id="KW-1185">Reference proteome</keyword>
<accession>C0CIH8</accession>
<evidence type="ECO:0000256" key="1">
    <source>
        <dbReference type="SAM" id="MobiDB-lite"/>
    </source>
</evidence>
<dbReference type="PATRIC" id="fig|476272.21.peg.3648"/>
<dbReference type="HOGENOM" id="CLU_2178715_0_0_9"/>
<reference evidence="3 4" key="2">
    <citation type="submission" date="2009-02" db="EMBL/GenBank/DDBJ databases">
        <title>Draft genome sequence of Blautia hydrogenotrophica DSM 10507 (Ruminococcus hydrogenotrophicus DSM 10507).</title>
        <authorList>
            <person name="Sudarsanam P."/>
            <person name="Ley R."/>
            <person name="Guruge J."/>
            <person name="Turnbaugh P.J."/>
            <person name="Mahowald M."/>
            <person name="Liep D."/>
            <person name="Gordon J."/>
        </authorList>
    </citation>
    <scope>NUCLEOTIDE SEQUENCE [LARGE SCALE GENOMIC DNA]</scope>
    <source>
        <strain evidence="4">DSM 10507 / JCM 14656 / S5a33</strain>
    </source>
</reference>
<dbReference type="InterPro" id="IPR058493">
    <property type="entry name" value="DUF8180"/>
</dbReference>
<feature type="domain" description="DUF8180" evidence="2">
    <location>
        <begin position="37"/>
        <end position="93"/>
    </location>
</feature>
<comment type="caution">
    <text evidence="3">The sequence shown here is derived from an EMBL/GenBank/DDBJ whole genome shotgun (WGS) entry which is preliminary data.</text>
</comment>
<dbReference type="GeneID" id="86821871"/>
<evidence type="ECO:0000313" key="3">
    <source>
        <dbReference type="EMBL" id="EEG50476.1"/>
    </source>
</evidence>
<dbReference type="RefSeq" id="WP_005946007.1">
    <property type="nucleotide sequence ID" value="NZ_CP136423.1"/>
</dbReference>
<feature type="region of interest" description="Disordered" evidence="1">
    <location>
        <begin position="1"/>
        <end position="32"/>
    </location>
</feature>
<sequence>MHLVHDENGNLIVHGDHNHEDHHDHTHHHEPKDENLAVLTYMLQHNEHHATELVQMAEKLEKEGFSDTAAEIREGVENFHKANAHLKKALEALNK</sequence>
<dbReference type="AlphaFoldDB" id="C0CIH8"/>
<protein>
    <recommendedName>
        <fullName evidence="2">DUF8180 domain-containing protein</fullName>
    </recommendedName>
</protein>
<dbReference type="Proteomes" id="UP000003100">
    <property type="component" value="Unassembled WGS sequence"/>
</dbReference>
<evidence type="ECO:0000313" key="4">
    <source>
        <dbReference type="Proteomes" id="UP000003100"/>
    </source>
</evidence>
<name>C0CIH8_BLAHS</name>
<dbReference type="eggNOG" id="ENOG5032WBX">
    <property type="taxonomic scope" value="Bacteria"/>
</dbReference>
<organism evidence="3 4">
    <name type="scientific">Blautia hydrogenotrophica (strain DSM 10507 / JCM 14656 / S5a33)</name>
    <name type="common">Ruminococcus hydrogenotrophicus</name>
    <dbReference type="NCBI Taxonomy" id="476272"/>
    <lineage>
        <taxon>Bacteria</taxon>
        <taxon>Bacillati</taxon>
        <taxon>Bacillota</taxon>
        <taxon>Clostridia</taxon>
        <taxon>Lachnospirales</taxon>
        <taxon>Lachnospiraceae</taxon>
        <taxon>Blautia</taxon>
    </lineage>
</organism>
<feature type="compositionally biased region" description="Basic and acidic residues" evidence="1">
    <location>
        <begin position="1"/>
        <end position="24"/>
    </location>
</feature>
<evidence type="ECO:0000259" key="2">
    <source>
        <dbReference type="Pfam" id="PF26551"/>
    </source>
</evidence>
<proteinExistence type="predicted"/>
<reference evidence="3 4" key="1">
    <citation type="submission" date="2009-01" db="EMBL/GenBank/DDBJ databases">
        <authorList>
            <person name="Fulton L."/>
            <person name="Clifton S."/>
            <person name="Fulton B."/>
            <person name="Xu J."/>
            <person name="Minx P."/>
            <person name="Pepin K.H."/>
            <person name="Johnson M."/>
            <person name="Bhonagiri V."/>
            <person name="Nash W.E."/>
            <person name="Mardis E.R."/>
            <person name="Wilson R.K."/>
        </authorList>
    </citation>
    <scope>NUCLEOTIDE SEQUENCE [LARGE SCALE GENOMIC DNA]</scope>
    <source>
        <strain evidence="4">DSM 10507 / JCM 14656 / S5a33</strain>
    </source>
</reference>
<dbReference type="Pfam" id="PF26551">
    <property type="entry name" value="DUF8180"/>
    <property type="match status" value="1"/>
</dbReference>